<proteinExistence type="predicted"/>
<dbReference type="PANTHER" id="PTHR11014">
    <property type="entry name" value="PEPTIDASE M20 FAMILY MEMBER"/>
    <property type="match status" value="1"/>
</dbReference>
<protein>
    <submittedName>
        <fullName evidence="4">Peptidase M20D, amidohydrolase</fullName>
    </submittedName>
</protein>
<sequence length="420" mass="44072">MAPASSADLTAGLLADARALHPEITDLRHRLHREPEVGLDLPRTQQKVLDWLDGLGFEVLTGTRTTSVTAVLRGGGQQPTNDTEGAGQRPAVLLRGDMDALPIHEETGLDYASQIDGAMHACGHDLHTSMLAGAASLLAARRDELPGDVVLMFQPGEEGCDGASVMIEEGVLEAAGRRVDAAYGLHVTSALAPGGVLLTREGPIMSAADGLVVSVRGAGGHGSAPHLARDPITAAAEMITALQAMVTRQFDIFDPVVLTVGVVRAGTARNVIPDQAFFEATIRSYSAEANDRLRTAIPRLLQGIAEAHGVAVEVDYLPEYPVTVNDPAETAAATQVIRELFGPERHVEMPHPLGGSEDFSRVLDLVPGSFAFLSAVPEGVDPATAPYNHSAQAVFADDVLPDGAALYAALAIRRLARGKG</sequence>
<keyword evidence="1 4" id="KW-0378">Hydrolase</keyword>
<dbReference type="GO" id="GO:0050118">
    <property type="term" value="F:N-acetyldiaminopimelate deacetylase activity"/>
    <property type="evidence" value="ECO:0007669"/>
    <property type="project" value="UniProtKB-ARBA"/>
</dbReference>
<evidence type="ECO:0000313" key="5">
    <source>
        <dbReference type="Proteomes" id="UP000195913"/>
    </source>
</evidence>
<dbReference type="InterPro" id="IPR017439">
    <property type="entry name" value="Amidohydrolase"/>
</dbReference>
<reference evidence="4 5" key="1">
    <citation type="submission" date="2017-02" db="EMBL/GenBank/DDBJ databases">
        <authorList>
            <person name="Peterson S.W."/>
        </authorList>
    </citation>
    <scope>NUCLEOTIDE SEQUENCE [LARGE SCALE GENOMIC DNA]</scope>
    <source>
        <strain evidence="4 5">B Ar 00.02</strain>
    </source>
</reference>
<feature type="binding site" evidence="2">
    <location>
        <position position="186"/>
    </location>
    <ligand>
        <name>Mn(2+)</name>
        <dbReference type="ChEBI" id="CHEBI:29035"/>
        <label>2</label>
    </ligand>
</feature>
<evidence type="ECO:0000313" key="4">
    <source>
        <dbReference type="EMBL" id="SJM56376.1"/>
    </source>
</evidence>
<dbReference type="Proteomes" id="UP000195913">
    <property type="component" value="Unassembled WGS sequence"/>
</dbReference>
<keyword evidence="5" id="KW-1185">Reference proteome</keyword>
<dbReference type="RefSeq" id="WP_086995995.1">
    <property type="nucleotide sequence ID" value="NZ_FUHW01000020.1"/>
</dbReference>
<evidence type="ECO:0000256" key="2">
    <source>
        <dbReference type="PIRSR" id="PIRSR005962-1"/>
    </source>
</evidence>
<dbReference type="Gene3D" id="3.40.630.10">
    <property type="entry name" value="Zn peptidases"/>
    <property type="match status" value="1"/>
</dbReference>
<dbReference type="PANTHER" id="PTHR11014:SF63">
    <property type="entry name" value="METALLOPEPTIDASE, PUTATIVE (AFU_ORTHOLOGUE AFUA_6G09600)-RELATED"/>
    <property type="match status" value="1"/>
</dbReference>
<dbReference type="Gene3D" id="3.30.70.360">
    <property type="match status" value="1"/>
</dbReference>
<feature type="binding site" evidence="2">
    <location>
        <position position="389"/>
    </location>
    <ligand>
        <name>Mn(2+)</name>
        <dbReference type="ChEBI" id="CHEBI:29035"/>
        <label>2</label>
    </ligand>
</feature>
<dbReference type="EMBL" id="FUHW01000020">
    <property type="protein sequence ID" value="SJM56376.1"/>
    <property type="molecule type" value="Genomic_DNA"/>
</dbReference>
<feature type="binding site" evidence="2">
    <location>
        <position position="122"/>
    </location>
    <ligand>
        <name>Mn(2+)</name>
        <dbReference type="ChEBI" id="CHEBI:29035"/>
        <label>2</label>
    </ligand>
</feature>
<dbReference type="InterPro" id="IPR036264">
    <property type="entry name" value="Bact_exopeptidase_dim_dom"/>
</dbReference>
<feature type="binding site" evidence="2">
    <location>
        <position position="158"/>
    </location>
    <ligand>
        <name>Mn(2+)</name>
        <dbReference type="ChEBI" id="CHEBI:29035"/>
        <label>2</label>
    </ligand>
</feature>
<name>A0A1R4FKG0_9MICC</name>
<organism evidence="4 5">
    <name type="scientific">Arthrobacter rhombi</name>
    <dbReference type="NCBI Taxonomy" id="71253"/>
    <lineage>
        <taxon>Bacteria</taxon>
        <taxon>Bacillati</taxon>
        <taxon>Actinomycetota</taxon>
        <taxon>Actinomycetes</taxon>
        <taxon>Micrococcales</taxon>
        <taxon>Micrococcaceae</taxon>
        <taxon>Arthrobacter</taxon>
    </lineage>
</organism>
<feature type="binding site" evidence="2">
    <location>
        <position position="124"/>
    </location>
    <ligand>
        <name>Mn(2+)</name>
        <dbReference type="ChEBI" id="CHEBI:29035"/>
        <label>2</label>
    </ligand>
</feature>
<dbReference type="InterPro" id="IPR011650">
    <property type="entry name" value="Peptidase_M20_dimer"/>
</dbReference>
<dbReference type="SUPFAM" id="SSF55031">
    <property type="entry name" value="Bacterial exopeptidase dimerisation domain"/>
    <property type="match status" value="1"/>
</dbReference>
<dbReference type="GO" id="GO:0019877">
    <property type="term" value="P:diaminopimelate biosynthetic process"/>
    <property type="evidence" value="ECO:0007669"/>
    <property type="project" value="UniProtKB-ARBA"/>
</dbReference>
<dbReference type="Pfam" id="PF01546">
    <property type="entry name" value="Peptidase_M20"/>
    <property type="match status" value="1"/>
</dbReference>
<keyword evidence="2" id="KW-0479">Metal-binding</keyword>
<comment type="cofactor">
    <cofactor evidence="2">
        <name>Mn(2+)</name>
        <dbReference type="ChEBI" id="CHEBI:29035"/>
    </cofactor>
    <text evidence="2">The Mn(2+) ion enhances activity.</text>
</comment>
<dbReference type="PIRSF" id="PIRSF005962">
    <property type="entry name" value="Pept_M20D_amidohydro"/>
    <property type="match status" value="1"/>
</dbReference>
<keyword evidence="2" id="KW-0464">Manganese</keyword>
<dbReference type="FunFam" id="3.30.70.360:FF:000001">
    <property type="entry name" value="N-acetyldiaminopimelate deacetylase"/>
    <property type="match status" value="1"/>
</dbReference>
<evidence type="ECO:0000259" key="3">
    <source>
        <dbReference type="Pfam" id="PF07687"/>
    </source>
</evidence>
<feature type="domain" description="Peptidase M20 dimerisation" evidence="3">
    <location>
        <begin position="210"/>
        <end position="302"/>
    </location>
</feature>
<dbReference type="Pfam" id="PF07687">
    <property type="entry name" value="M20_dimer"/>
    <property type="match status" value="1"/>
</dbReference>
<dbReference type="InterPro" id="IPR002933">
    <property type="entry name" value="Peptidase_M20"/>
</dbReference>
<gene>
    <name evidence="4" type="ORF">FM101_04420</name>
</gene>
<dbReference type="SUPFAM" id="SSF53187">
    <property type="entry name" value="Zn-dependent exopeptidases"/>
    <property type="match status" value="1"/>
</dbReference>
<dbReference type="NCBIfam" id="TIGR01891">
    <property type="entry name" value="amidohydrolases"/>
    <property type="match status" value="1"/>
</dbReference>
<dbReference type="GO" id="GO:0046872">
    <property type="term" value="F:metal ion binding"/>
    <property type="evidence" value="ECO:0007669"/>
    <property type="project" value="UniProtKB-KW"/>
</dbReference>
<accession>A0A1R4FKG0</accession>
<evidence type="ECO:0000256" key="1">
    <source>
        <dbReference type="ARBA" id="ARBA00022801"/>
    </source>
</evidence>
<dbReference type="CDD" id="cd03886">
    <property type="entry name" value="M20_Acy1"/>
    <property type="match status" value="1"/>
</dbReference>
<dbReference type="AlphaFoldDB" id="A0A1R4FKG0"/>